<proteinExistence type="predicted"/>
<feature type="signal peptide" evidence="2">
    <location>
        <begin position="1"/>
        <end position="16"/>
    </location>
</feature>
<reference evidence="3" key="1">
    <citation type="journal article" date="2018" name="PLoS Negl. Trop. Dis.">
        <title>Sialome diversity of ticks revealed by RNAseq of single tick salivary glands.</title>
        <authorList>
            <person name="Perner J."/>
            <person name="Kropackova S."/>
            <person name="Kopacek P."/>
            <person name="Ribeiro J.M."/>
        </authorList>
    </citation>
    <scope>NUCLEOTIDE SEQUENCE</scope>
    <source>
        <strain evidence="3">Siblings of single egg batch collected in Ceske Budejovice</strain>
        <tissue evidence="3">Salivary glands</tissue>
    </source>
</reference>
<feature type="compositionally biased region" description="Low complexity" evidence="1">
    <location>
        <begin position="232"/>
        <end position="242"/>
    </location>
</feature>
<sequence>MVSFLALAYLWSECVGVPLQASRDSLLPLLFMFQVVKAVVAVAAVAELAICKAVAVQLEALRFGAVAGLPRPGVVLSRRPVDLCLVDVQGVRRLLVGSGLGRHAGRGGGGGRNGHEPALGPHRGGTQQAGRGLQQHPRGPRPGPGRRHARHPACHPRLGRLLELCHVLGGHHHEGVLDGGAPRGEEGAGRQAAQLGRAQGGSRPHRPHRGHRRGRDQHPLGRRARPGGGLRLRGSGRCNGNRQPQVCI</sequence>
<feature type="compositionally biased region" description="Gly residues" evidence="1">
    <location>
        <begin position="102"/>
        <end position="112"/>
    </location>
</feature>
<name>A0A147BCK6_IXORI</name>
<evidence type="ECO:0000256" key="1">
    <source>
        <dbReference type="SAM" id="MobiDB-lite"/>
    </source>
</evidence>
<keyword evidence="2" id="KW-0732">Signal</keyword>
<feature type="compositionally biased region" description="Basic residues" evidence="1">
    <location>
        <begin position="203"/>
        <end position="225"/>
    </location>
</feature>
<feature type="region of interest" description="Disordered" evidence="1">
    <location>
        <begin position="176"/>
        <end position="248"/>
    </location>
</feature>
<evidence type="ECO:0000313" key="3">
    <source>
        <dbReference type="EMBL" id="JAR88507.1"/>
    </source>
</evidence>
<feature type="compositionally biased region" description="Low complexity" evidence="1">
    <location>
        <begin position="189"/>
        <end position="201"/>
    </location>
</feature>
<dbReference type="AlphaFoldDB" id="A0A147BCK6"/>
<evidence type="ECO:0000256" key="2">
    <source>
        <dbReference type="SAM" id="SignalP"/>
    </source>
</evidence>
<feature type="chain" id="PRO_5007541982" evidence="2">
    <location>
        <begin position="17"/>
        <end position="248"/>
    </location>
</feature>
<protein>
    <submittedName>
        <fullName evidence="3">Putative secreted protein</fullName>
    </submittedName>
</protein>
<dbReference type="EMBL" id="GEGO01006897">
    <property type="protein sequence ID" value="JAR88507.1"/>
    <property type="molecule type" value="Transcribed_RNA"/>
</dbReference>
<accession>A0A147BCK6</accession>
<feature type="region of interest" description="Disordered" evidence="1">
    <location>
        <begin position="102"/>
        <end position="152"/>
    </location>
</feature>
<organism evidence="3">
    <name type="scientific">Ixodes ricinus</name>
    <name type="common">Common tick</name>
    <name type="synonym">Acarus ricinus</name>
    <dbReference type="NCBI Taxonomy" id="34613"/>
    <lineage>
        <taxon>Eukaryota</taxon>
        <taxon>Metazoa</taxon>
        <taxon>Ecdysozoa</taxon>
        <taxon>Arthropoda</taxon>
        <taxon>Chelicerata</taxon>
        <taxon>Arachnida</taxon>
        <taxon>Acari</taxon>
        <taxon>Parasitiformes</taxon>
        <taxon>Ixodida</taxon>
        <taxon>Ixodoidea</taxon>
        <taxon>Ixodidae</taxon>
        <taxon>Ixodinae</taxon>
        <taxon>Ixodes</taxon>
    </lineage>
</organism>